<dbReference type="GO" id="GO:0016020">
    <property type="term" value="C:membrane"/>
    <property type="evidence" value="ECO:0007669"/>
    <property type="project" value="TreeGrafter"/>
</dbReference>
<sequence>MPALRTLHFREDGLPDAPAVLLGPALGTSLRMWDQQIPYLAPHHRVIRWDLPGHGRSPRRMLRSSATATDLAKLVLRLADSLGIDSFAYAGACLSGAVGLHLAAHHPGRISSLAVIGASADFGSPRSWRERMTQAKGEGLLVEASDAPERWFTTPFRSTDRARSLAADHLTVDPASYASCCHALAALDLRTALPGISAPTLVITGAQDPVTVLSHADELADRIPGAVLLTLSNAAHLPGVERPEVVGRALADFFAREPAAAELVEGAKADPAPPTRDTGRRPSLRRPLARRGDLRIRYHVRLTALALAGRTADLEDGTRAAIDAGLAPGEVGAVLAEALVYCPPGARGRVEETMRRLAGGGAAGAASAG</sequence>
<accession>A0A8G1UM32</accession>
<organism evidence="4 5">
    <name type="scientific">Kitasatospora cineracea</name>
    <dbReference type="NCBI Taxonomy" id="88074"/>
    <lineage>
        <taxon>Bacteria</taxon>
        <taxon>Bacillati</taxon>
        <taxon>Actinomycetota</taxon>
        <taxon>Actinomycetes</taxon>
        <taxon>Kitasatosporales</taxon>
        <taxon>Streptomycetaceae</taxon>
        <taxon>Kitasatospora</taxon>
    </lineage>
</organism>
<keyword evidence="1" id="KW-0378">Hydrolase</keyword>
<feature type="region of interest" description="Disordered" evidence="2">
    <location>
        <begin position="265"/>
        <end position="286"/>
    </location>
</feature>
<name>A0A8G1UM32_9ACTN</name>
<proteinExistence type="predicted"/>
<feature type="domain" description="AB hydrolase-1" evidence="3">
    <location>
        <begin position="18"/>
        <end position="242"/>
    </location>
</feature>
<dbReference type="InterPro" id="IPR029058">
    <property type="entry name" value="AB_hydrolase_fold"/>
</dbReference>
<dbReference type="RefSeq" id="WP_123559056.1">
    <property type="nucleotide sequence ID" value="NZ_RJVJ01000001.1"/>
</dbReference>
<evidence type="ECO:0000256" key="2">
    <source>
        <dbReference type="SAM" id="MobiDB-lite"/>
    </source>
</evidence>
<evidence type="ECO:0000256" key="1">
    <source>
        <dbReference type="ARBA" id="ARBA00022801"/>
    </source>
</evidence>
<comment type="caution">
    <text evidence="4">The sequence shown here is derived from an EMBL/GenBank/DDBJ whole genome shotgun (WGS) entry which is preliminary data.</text>
</comment>
<evidence type="ECO:0000313" key="4">
    <source>
        <dbReference type="EMBL" id="ROR46456.1"/>
    </source>
</evidence>
<dbReference type="AlphaFoldDB" id="A0A8G1UM32"/>
<dbReference type="Proteomes" id="UP000267408">
    <property type="component" value="Unassembled WGS sequence"/>
</dbReference>
<dbReference type="PRINTS" id="PR00111">
    <property type="entry name" value="ABHYDROLASE"/>
</dbReference>
<dbReference type="PANTHER" id="PTHR43798:SF31">
    <property type="entry name" value="AB HYDROLASE SUPERFAMILY PROTEIN YCLE"/>
    <property type="match status" value="1"/>
</dbReference>
<evidence type="ECO:0000259" key="3">
    <source>
        <dbReference type="Pfam" id="PF00561"/>
    </source>
</evidence>
<dbReference type="GO" id="GO:0016787">
    <property type="term" value="F:hydrolase activity"/>
    <property type="evidence" value="ECO:0007669"/>
    <property type="project" value="UniProtKB-KW"/>
</dbReference>
<dbReference type="EMBL" id="RJVJ01000001">
    <property type="protein sequence ID" value="ROR46456.1"/>
    <property type="molecule type" value="Genomic_DNA"/>
</dbReference>
<dbReference type="PANTHER" id="PTHR43798">
    <property type="entry name" value="MONOACYLGLYCEROL LIPASE"/>
    <property type="match status" value="1"/>
</dbReference>
<dbReference type="SUPFAM" id="SSF53474">
    <property type="entry name" value="alpha/beta-Hydrolases"/>
    <property type="match status" value="1"/>
</dbReference>
<dbReference type="Gene3D" id="3.40.50.1820">
    <property type="entry name" value="alpha/beta hydrolase"/>
    <property type="match status" value="1"/>
</dbReference>
<gene>
    <name evidence="4" type="ORF">EDD39_4727</name>
</gene>
<dbReference type="Pfam" id="PF00561">
    <property type="entry name" value="Abhydrolase_1"/>
    <property type="match status" value="1"/>
</dbReference>
<reference evidence="4 5" key="1">
    <citation type="submission" date="2018-11" db="EMBL/GenBank/DDBJ databases">
        <title>Sequencing the genomes of 1000 actinobacteria strains.</title>
        <authorList>
            <person name="Klenk H.-P."/>
        </authorList>
    </citation>
    <scope>NUCLEOTIDE SEQUENCE [LARGE SCALE GENOMIC DNA]</scope>
    <source>
        <strain evidence="4 5">DSM 44780</strain>
    </source>
</reference>
<evidence type="ECO:0000313" key="5">
    <source>
        <dbReference type="Proteomes" id="UP000267408"/>
    </source>
</evidence>
<dbReference type="InterPro" id="IPR000073">
    <property type="entry name" value="AB_hydrolase_1"/>
</dbReference>
<dbReference type="InterPro" id="IPR050266">
    <property type="entry name" value="AB_hydrolase_sf"/>
</dbReference>
<protein>
    <submittedName>
        <fullName evidence="4">4-carboxymuconolactone decarboxylase /3-oxoadipate enol-lactonase</fullName>
    </submittedName>
</protein>